<sequence length="239" mass="23535">MYFTTAAISALALPAFVAAQYGYAPPSNGGNSGGSSSSSAAASAPTAPPSGNGFVNVDVAPGGNLVYSPANFTAPNGTIVTFFFPNAGLSHTVTQSSFIDPCTPLAANSSTGAPAGFDSSFQAGVQFSINITNDQIPIWFHCKLPMHCGLGMVGAINAPTTGSNTFDAFQAKAMAIGQNEPVESTGPIALGGFGASATASPTNTATASGSGGSSSDATRLTTSAVTALLGAALIMTFCA</sequence>
<dbReference type="SUPFAM" id="SSF49503">
    <property type="entry name" value="Cupredoxins"/>
    <property type="match status" value="1"/>
</dbReference>
<dbReference type="Proteomes" id="UP000757232">
    <property type="component" value="Unassembled WGS sequence"/>
</dbReference>
<gene>
    <name evidence="5" type="ORF">A7U60_g4856</name>
</gene>
<dbReference type="OrthoDB" id="1921208at2759"/>
<evidence type="ECO:0000313" key="5">
    <source>
        <dbReference type="EMBL" id="OCB88069.1"/>
    </source>
</evidence>
<feature type="domain" description="Blue (type 1) copper" evidence="4">
    <location>
        <begin position="61"/>
        <end position="156"/>
    </location>
</feature>
<dbReference type="InterPro" id="IPR008972">
    <property type="entry name" value="Cupredoxin"/>
</dbReference>
<organism evidence="5 6">
    <name type="scientific">Sanghuangporus baumii</name>
    <name type="common">Phellinus baumii</name>
    <dbReference type="NCBI Taxonomy" id="108892"/>
    <lineage>
        <taxon>Eukaryota</taxon>
        <taxon>Fungi</taxon>
        <taxon>Dikarya</taxon>
        <taxon>Basidiomycota</taxon>
        <taxon>Agaricomycotina</taxon>
        <taxon>Agaricomycetes</taxon>
        <taxon>Hymenochaetales</taxon>
        <taxon>Hymenochaetaceae</taxon>
        <taxon>Sanghuangporus</taxon>
    </lineage>
</organism>
<proteinExistence type="predicted"/>
<keyword evidence="2" id="KW-0186">Copper</keyword>
<dbReference type="Gene3D" id="2.60.40.420">
    <property type="entry name" value="Cupredoxins - blue copper proteins"/>
    <property type="match status" value="1"/>
</dbReference>
<dbReference type="CDD" id="cd00920">
    <property type="entry name" value="Cupredoxin"/>
    <property type="match status" value="1"/>
</dbReference>
<comment type="caution">
    <text evidence="5">The sequence shown here is derived from an EMBL/GenBank/DDBJ whole genome shotgun (WGS) entry which is preliminary data.</text>
</comment>
<keyword evidence="3" id="KW-0732">Signal</keyword>
<accession>A0A9Q5NC12</accession>
<name>A0A9Q5NC12_SANBA</name>
<dbReference type="InterPro" id="IPR052953">
    <property type="entry name" value="Ser-rich/MCO-related"/>
</dbReference>
<feature type="chain" id="PRO_5040287355" description="Blue (type 1) copper domain-containing protein" evidence="3">
    <location>
        <begin position="20"/>
        <end position="239"/>
    </location>
</feature>
<evidence type="ECO:0000259" key="4">
    <source>
        <dbReference type="Pfam" id="PF00127"/>
    </source>
</evidence>
<evidence type="ECO:0000313" key="6">
    <source>
        <dbReference type="Proteomes" id="UP000757232"/>
    </source>
</evidence>
<evidence type="ECO:0000256" key="3">
    <source>
        <dbReference type="SAM" id="SignalP"/>
    </source>
</evidence>
<keyword evidence="6" id="KW-1185">Reference proteome</keyword>
<dbReference type="GO" id="GO:0009055">
    <property type="term" value="F:electron transfer activity"/>
    <property type="evidence" value="ECO:0007669"/>
    <property type="project" value="InterPro"/>
</dbReference>
<dbReference type="EMBL" id="LNZH02000185">
    <property type="protein sequence ID" value="OCB88069.1"/>
    <property type="molecule type" value="Genomic_DNA"/>
</dbReference>
<protein>
    <recommendedName>
        <fullName evidence="4">Blue (type 1) copper domain-containing protein</fullName>
    </recommendedName>
</protein>
<dbReference type="AlphaFoldDB" id="A0A9Q5NC12"/>
<keyword evidence="1" id="KW-0479">Metal-binding</keyword>
<dbReference type="Pfam" id="PF00127">
    <property type="entry name" value="Copper-bind"/>
    <property type="match status" value="1"/>
</dbReference>
<evidence type="ECO:0000256" key="1">
    <source>
        <dbReference type="ARBA" id="ARBA00022723"/>
    </source>
</evidence>
<dbReference type="PANTHER" id="PTHR34883">
    <property type="entry name" value="SERINE-RICH PROTEIN, PUTATIVE-RELATED-RELATED"/>
    <property type="match status" value="1"/>
</dbReference>
<feature type="signal peptide" evidence="3">
    <location>
        <begin position="1"/>
        <end position="19"/>
    </location>
</feature>
<dbReference type="InterPro" id="IPR000923">
    <property type="entry name" value="BlueCu_1"/>
</dbReference>
<evidence type="ECO:0000256" key="2">
    <source>
        <dbReference type="ARBA" id="ARBA00023008"/>
    </source>
</evidence>
<dbReference type="PANTHER" id="PTHR34883:SF4">
    <property type="entry name" value="CUPREDOXIN"/>
    <property type="match status" value="1"/>
</dbReference>
<dbReference type="GO" id="GO:0005507">
    <property type="term" value="F:copper ion binding"/>
    <property type="evidence" value="ECO:0007669"/>
    <property type="project" value="InterPro"/>
</dbReference>
<reference evidence="5" key="1">
    <citation type="submission" date="2016-06" db="EMBL/GenBank/DDBJ databases">
        <title>Draft Genome sequence of the fungus Inonotus baumii.</title>
        <authorList>
            <person name="Zhu H."/>
            <person name="Lin W."/>
        </authorList>
    </citation>
    <scope>NUCLEOTIDE SEQUENCE</scope>
    <source>
        <strain evidence="5">821</strain>
    </source>
</reference>